<reference evidence="1" key="1">
    <citation type="submission" date="2014-09" db="EMBL/GenBank/DDBJ databases">
        <authorList>
            <person name="Magalhaes I.L.F."/>
            <person name="Oliveira U."/>
            <person name="Santos F.R."/>
            <person name="Vidigal T.H.D.A."/>
            <person name="Brescovit A.D."/>
            <person name="Santos A.J."/>
        </authorList>
    </citation>
    <scope>NUCLEOTIDE SEQUENCE</scope>
    <source>
        <tissue evidence="1">Shoot tissue taken approximately 20 cm above the soil surface</tissue>
    </source>
</reference>
<accession>A0A0A9FWX2</accession>
<protein>
    <submittedName>
        <fullName evidence="1">Uncharacterized protein</fullName>
    </submittedName>
</protein>
<sequence>MPHLEKWNLEKKDEEVKTIIENWMYLELMHPDLTLGRNNYHHCNEAQEQKVFISLRNWPKLAKDLWHLQNENGSQANSRTRT</sequence>
<dbReference type="EMBL" id="GBRH01181134">
    <property type="protein sequence ID" value="JAE16762.1"/>
    <property type="molecule type" value="Transcribed_RNA"/>
</dbReference>
<dbReference type="AlphaFoldDB" id="A0A0A9FWX2"/>
<organism evidence="1">
    <name type="scientific">Arundo donax</name>
    <name type="common">Giant reed</name>
    <name type="synonym">Donax arundinaceus</name>
    <dbReference type="NCBI Taxonomy" id="35708"/>
    <lineage>
        <taxon>Eukaryota</taxon>
        <taxon>Viridiplantae</taxon>
        <taxon>Streptophyta</taxon>
        <taxon>Embryophyta</taxon>
        <taxon>Tracheophyta</taxon>
        <taxon>Spermatophyta</taxon>
        <taxon>Magnoliopsida</taxon>
        <taxon>Liliopsida</taxon>
        <taxon>Poales</taxon>
        <taxon>Poaceae</taxon>
        <taxon>PACMAD clade</taxon>
        <taxon>Arundinoideae</taxon>
        <taxon>Arundineae</taxon>
        <taxon>Arundo</taxon>
    </lineage>
</organism>
<name>A0A0A9FWX2_ARUDO</name>
<evidence type="ECO:0000313" key="1">
    <source>
        <dbReference type="EMBL" id="JAE16762.1"/>
    </source>
</evidence>
<proteinExistence type="predicted"/>
<reference evidence="1" key="2">
    <citation type="journal article" date="2015" name="Data Brief">
        <title>Shoot transcriptome of the giant reed, Arundo donax.</title>
        <authorList>
            <person name="Barrero R.A."/>
            <person name="Guerrero F.D."/>
            <person name="Moolhuijzen P."/>
            <person name="Goolsby J.A."/>
            <person name="Tidwell J."/>
            <person name="Bellgard S.E."/>
            <person name="Bellgard M.I."/>
        </authorList>
    </citation>
    <scope>NUCLEOTIDE SEQUENCE</scope>
    <source>
        <tissue evidence="1">Shoot tissue taken approximately 20 cm above the soil surface</tissue>
    </source>
</reference>